<evidence type="ECO:0000256" key="5">
    <source>
        <dbReference type="SAM" id="SignalP"/>
    </source>
</evidence>
<dbReference type="PANTHER" id="PTHR43774:SF1">
    <property type="entry name" value="PEPTIDE METHIONINE SULFOXIDE REDUCTASE MSRA 2"/>
    <property type="match status" value="1"/>
</dbReference>
<feature type="active site" evidence="4">
    <location>
        <position position="52"/>
    </location>
</feature>
<reference evidence="8 9" key="1">
    <citation type="submission" date="2019-12" db="EMBL/GenBank/DDBJ databases">
        <title>Genomic-based taxomic classification of the family Erythrobacteraceae.</title>
        <authorList>
            <person name="Xu L."/>
        </authorList>
    </citation>
    <scope>NUCLEOTIDE SEQUENCE [LARGE SCALE GENOMIC DNA]</scope>
    <source>
        <strain evidence="8 9">JCM 10282</strain>
    </source>
</reference>
<gene>
    <name evidence="4 8" type="primary">msrA</name>
    <name evidence="7" type="ORF">FHS52_000528</name>
    <name evidence="8" type="ORF">GRI59_03945</name>
</gene>
<dbReference type="HAMAP" id="MF_01401">
    <property type="entry name" value="MsrA"/>
    <property type="match status" value="1"/>
</dbReference>
<protein>
    <recommendedName>
        <fullName evidence="4">Peptide methionine sulfoxide reductase MsrA</fullName>
        <shortName evidence="4">Protein-methionine-S-oxide reductase</shortName>
        <ecNumber evidence="4">1.8.4.11</ecNumber>
    </recommendedName>
    <alternativeName>
        <fullName evidence="4">Peptide-methionine (S)-S-oxide reductase</fullName>
        <shortName evidence="4">Peptide Met(O) reductase</shortName>
    </alternativeName>
</protein>
<dbReference type="PROSITE" id="PS51257">
    <property type="entry name" value="PROKAR_LIPOPROTEIN"/>
    <property type="match status" value="1"/>
</dbReference>
<keyword evidence="5" id="KW-0732">Signal</keyword>
<comment type="caution">
    <text evidence="8">The sequence shown here is derived from an EMBL/GenBank/DDBJ whole genome shotgun (WGS) entry which is preliminary data.</text>
</comment>
<dbReference type="NCBIfam" id="TIGR00401">
    <property type="entry name" value="msrA"/>
    <property type="match status" value="1"/>
</dbReference>
<evidence type="ECO:0000313" key="7">
    <source>
        <dbReference type="EMBL" id="MBB3774585.1"/>
    </source>
</evidence>
<name>A0A6I4UGX0_9SPHN</name>
<dbReference type="AlphaFoldDB" id="A0A6I4UGX0"/>
<dbReference type="PANTHER" id="PTHR43774">
    <property type="entry name" value="PEPTIDE METHIONINE SULFOXIDE REDUCTASE"/>
    <property type="match status" value="1"/>
</dbReference>
<dbReference type="EC" id="1.8.4.11" evidence="4"/>
<organism evidence="8 9">
    <name type="scientific">Erythrobacter ramosus</name>
    <dbReference type="NCBI Taxonomy" id="35811"/>
    <lineage>
        <taxon>Bacteria</taxon>
        <taxon>Pseudomonadati</taxon>
        <taxon>Pseudomonadota</taxon>
        <taxon>Alphaproteobacteria</taxon>
        <taxon>Sphingomonadales</taxon>
        <taxon>Erythrobacteraceae</taxon>
        <taxon>Erythrobacter/Porphyrobacter group</taxon>
        <taxon>Erythrobacter</taxon>
    </lineage>
</organism>
<dbReference type="RefSeq" id="WP_160759876.1">
    <property type="nucleotide sequence ID" value="NZ_BAAADZ010000002.1"/>
</dbReference>
<evidence type="ECO:0000313" key="10">
    <source>
        <dbReference type="Proteomes" id="UP000548685"/>
    </source>
</evidence>
<evidence type="ECO:0000256" key="3">
    <source>
        <dbReference type="ARBA" id="ARBA00048782"/>
    </source>
</evidence>
<reference evidence="7 10" key="2">
    <citation type="submission" date="2020-08" db="EMBL/GenBank/DDBJ databases">
        <title>Genomic Encyclopedia of Type Strains, Phase IV (KMG-IV): sequencing the most valuable type-strain genomes for metagenomic binning, comparative biology and taxonomic classification.</title>
        <authorList>
            <person name="Goeker M."/>
        </authorList>
    </citation>
    <scope>NUCLEOTIDE SEQUENCE [LARGE SCALE GENOMIC DNA]</scope>
    <source>
        <strain evidence="7 10">DSM 8510</strain>
    </source>
</reference>
<comment type="catalytic activity">
    <reaction evidence="2 4">
        <text>L-methionyl-[protein] + [thioredoxin]-disulfide + H2O = L-methionyl-(S)-S-oxide-[protein] + [thioredoxin]-dithiol</text>
        <dbReference type="Rhea" id="RHEA:14217"/>
        <dbReference type="Rhea" id="RHEA-COMP:10698"/>
        <dbReference type="Rhea" id="RHEA-COMP:10700"/>
        <dbReference type="Rhea" id="RHEA-COMP:12313"/>
        <dbReference type="Rhea" id="RHEA-COMP:12315"/>
        <dbReference type="ChEBI" id="CHEBI:15377"/>
        <dbReference type="ChEBI" id="CHEBI:16044"/>
        <dbReference type="ChEBI" id="CHEBI:29950"/>
        <dbReference type="ChEBI" id="CHEBI:44120"/>
        <dbReference type="ChEBI" id="CHEBI:50058"/>
        <dbReference type="EC" id="1.8.4.11"/>
    </reaction>
</comment>
<evidence type="ECO:0000256" key="1">
    <source>
        <dbReference type="ARBA" id="ARBA00023002"/>
    </source>
</evidence>
<keyword evidence="10" id="KW-1185">Reference proteome</keyword>
<proteinExistence type="inferred from homology"/>
<keyword evidence="1 4" id="KW-0560">Oxidoreductase</keyword>
<dbReference type="Pfam" id="PF01625">
    <property type="entry name" value="PMSR"/>
    <property type="match status" value="1"/>
</dbReference>
<dbReference type="SUPFAM" id="SSF55068">
    <property type="entry name" value="Peptide methionine sulfoxide reductase"/>
    <property type="match status" value="1"/>
</dbReference>
<feature type="domain" description="Peptide methionine sulphoxide reductase MsrA" evidence="6">
    <location>
        <begin position="45"/>
        <end position="197"/>
    </location>
</feature>
<evidence type="ECO:0000259" key="6">
    <source>
        <dbReference type="Pfam" id="PF01625"/>
    </source>
</evidence>
<evidence type="ECO:0000256" key="2">
    <source>
        <dbReference type="ARBA" id="ARBA00047806"/>
    </source>
</evidence>
<sequence length="226" mass="24194">MHKIAALLAATSLALSACAEPAVAEEAVNAPAATRTAKEAKGLKTAVFAGGCFWGVEGVFSHVKGVTSAVSGYHGGNAASAKYDLVSSGVTNHAEAVRITYDPAVVRYDQLLRIFFSVVADPTLKNRQGPDTGAHYRSAIVPLNAEQAAVAKAYIAQLGKAGIWKNPIVTRIEAYKAFYPAEAYHQDYMAINPTSRYIVRWDAPKVTALKTMFPNIYRASFLRDAG</sequence>
<comment type="catalytic activity">
    <reaction evidence="3 4">
        <text>[thioredoxin]-disulfide + L-methionine + H2O = L-methionine (S)-S-oxide + [thioredoxin]-dithiol</text>
        <dbReference type="Rhea" id="RHEA:19993"/>
        <dbReference type="Rhea" id="RHEA-COMP:10698"/>
        <dbReference type="Rhea" id="RHEA-COMP:10700"/>
        <dbReference type="ChEBI" id="CHEBI:15377"/>
        <dbReference type="ChEBI" id="CHEBI:29950"/>
        <dbReference type="ChEBI" id="CHEBI:50058"/>
        <dbReference type="ChEBI" id="CHEBI:57844"/>
        <dbReference type="ChEBI" id="CHEBI:58772"/>
        <dbReference type="EC" id="1.8.4.11"/>
    </reaction>
</comment>
<dbReference type="Proteomes" id="UP000548685">
    <property type="component" value="Unassembled WGS sequence"/>
</dbReference>
<dbReference type="GO" id="GO:0008113">
    <property type="term" value="F:peptide-methionine (S)-S-oxide reductase activity"/>
    <property type="evidence" value="ECO:0007669"/>
    <property type="project" value="UniProtKB-UniRule"/>
</dbReference>
<evidence type="ECO:0000313" key="8">
    <source>
        <dbReference type="EMBL" id="MXP37766.1"/>
    </source>
</evidence>
<dbReference type="InterPro" id="IPR002569">
    <property type="entry name" value="Met_Sox_Rdtase_MsrA_dom"/>
</dbReference>
<dbReference type="EMBL" id="JACICE010000001">
    <property type="protein sequence ID" value="MBB3774585.1"/>
    <property type="molecule type" value="Genomic_DNA"/>
</dbReference>
<dbReference type="Gene3D" id="3.30.1060.10">
    <property type="entry name" value="Peptide methionine sulphoxide reductase MsrA"/>
    <property type="match status" value="1"/>
</dbReference>
<accession>A0A6I4UGX0</accession>
<comment type="function">
    <text evidence="4">Has an important function as a repair enzyme for proteins that have been inactivated by oxidation. Catalyzes the reversible oxidation-reduction of methionine sulfoxide in proteins to methionine.</text>
</comment>
<evidence type="ECO:0000313" key="9">
    <source>
        <dbReference type="Proteomes" id="UP000430021"/>
    </source>
</evidence>
<dbReference type="OrthoDB" id="4174719at2"/>
<dbReference type="InterPro" id="IPR036509">
    <property type="entry name" value="Met_Sox_Rdtase_MsrA_sf"/>
</dbReference>
<dbReference type="EMBL" id="WTYB01000001">
    <property type="protein sequence ID" value="MXP37766.1"/>
    <property type="molecule type" value="Genomic_DNA"/>
</dbReference>
<comment type="similarity">
    <text evidence="4">Belongs to the MsrA Met sulfoxide reductase family.</text>
</comment>
<dbReference type="Proteomes" id="UP000430021">
    <property type="component" value="Unassembled WGS sequence"/>
</dbReference>
<feature type="chain" id="PRO_5026324623" description="Peptide methionine sulfoxide reductase MsrA" evidence="5">
    <location>
        <begin position="20"/>
        <end position="226"/>
    </location>
</feature>
<evidence type="ECO:0000256" key="4">
    <source>
        <dbReference type="HAMAP-Rule" id="MF_01401"/>
    </source>
</evidence>
<feature type="signal peptide" evidence="5">
    <location>
        <begin position="1"/>
        <end position="19"/>
    </location>
</feature>